<evidence type="ECO:0000256" key="1">
    <source>
        <dbReference type="SAM" id="MobiDB-lite"/>
    </source>
</evidence>
<feature type="compositionally biased region" description="Basic and acidic residues" evidence="1">
    <location>
        <begin position="162"/>
        <end position="182"/>
    </location>
</feature>
<accession>A0A8B6F854</accession>
<feature type="region of interest" description="Disordered" evidence="1">
    <location>
        <begin position="86"/>
        <end position="106"/>
    </location>
</feature>
<keyword evidence="3" id="KW-1185">Reference proteome</keyword>
<reference evidence="2" key="1">
    <citation type="submission" date="2018-11" db="EMBL/GenBank/DDBJ databases">
        <authorList>
            <person name="Alioto T."/>
            <person name="Alioto T."/>
        </authorList>
    </citation>
    <scope>NUCLEOTIDE SEQUENCE</scope>
</reference>
<evidence type="ECO:0000313" key="3">
    <source>
        <dbReference type="Proteomes" id="UP000596742"/>
    </source>
</evidence>
<evidence type="ECO:0000313" key="2">
    <source>
        <dbReference type="EMBL" id="VDI44175.1"/>
    </source>
</evidence>
<sequence length="507" mass="58847">MFKDANERKYRKAMNQKTLQTVKQKEPEVINESVTSCTGISPRTTKSNIRPKYWSKDRVRNYEVIHYADEMYDDNFVPLQAENELEAPSRTRRSSVDDSAKYNNKQFDRIGRLHKLQSTASQSKSKVSFDTTSMTFQLNSSCEHRSRKSKRESSTRVTKRHTQAERRRDKNRSSDSNKKGNEHIQNSNNSVTEKFYQIRQINDYPKENLRKLTPAPLYPRDNYIAPVTADNGEEIDSIVQNVIRQRYSHDSLQEKTNVTVNKKLWSSNNNTYRSQLDTELMDNTKRSQLDTDLMDKTYETKTQIRTAQAIEMKKTTKNCDSKTDEQNNAHIDTKHLRSDQFENGLDVYVVMKRKQFAEKEKTRSLNTDILKSLNPVKEEDVPVESASDDDNLSVKASYAQDDNLGSDFYLTATILGEENRDEPDTVVVVTGRVQGLQVREYPREPLGRTKRTYFDVSDDEKIVLKDEIPQPKYHKRKLKPKVENITNAVCVGECVFQYHNLSPQKCS</sequence>
<feature type="region of interest" description="Disordered" evidence="1">
    <location>
        <begin position="1"/>
        <end position="24"/>
    </location>
</feature>
<feature type="region of interest" description="Disordered" evidence="1">
    <location>
        <begin position="139"/>
        <end position="194"/>
    </location>
</feature>
<dbReference type="AlphaFoldDB" id="A0A8B6F854"/>
<feature type="compositionally biased region" description="Polar residues" evidence="1">
    <location>
        <begin position="183"/>
        <end position="192"/>
    </location>
</feature>
<proteinExistence type="predicted"/>
<name>A0A8B6F854_MYTGA</name>
<dbReference type="Proteomes" id="UP000596742">
    <property type="component" value="Unassembled WGS sequence"/>
</dbReference>
<dbReference type="EMBL" id="UYJE01006235">
    <property type="protein sequence ID" value="VDI44175.1"/>
    <property type="molecule type" value="Genomic_DNA"/>
</dbReference>
<gene>
    <name evidence="2" type="ORF">MGAL_10B057526</name>
</gene>
<dbReference type="OrthoDB" id="10463915at2759"/>
<feature type="compositionally biased region" description="Basic and acidic residues" evidence="1">
    <location>
        <begin position="94"/>
        <end position="106"/>
    </location>
</feature>
<comment type="caution">
    <text evidence="2">The sequence shown here is derived from an EMBL/GenBank/DDBJ whole genome shotgun (WGS) entry which is preliminary data.</text>
</comment>
<protein>
    <submittedName>
        <fullName evidence="2">Uncharacterized protein</fullName>
    </submittedName>
</protein>
<organism evidence="2 3">
    <name type="scientific">Mytilus galloprovincialis</name>
    <name type="common">Mediterranean mussel</name>
    <dbReference type="NCBI Taxonomy" id="29158"/>
    <lineage>
        <taxon>Eukaryota</taxon>
        <taxon>Metazoa</taxon>
        <taxon>Spiralia</taxon>
        <taxon>Lophotrochozoa</taxon>
        <taxon>Mollusca</taxon>
        <taxon>Bivalvia</taxon>
        <taxon>Autobranchia</taxon>
        <taxon>Pteriomorphia</taxon>
        <taxon>Mytilida</taxon>
        <taxon>Mytiloidea</taxon>
        <taxon>Mytilidae</taxon>
        <taxon>Mytilinae</taxon>
        <taxon>Mytilus</taxon>
    </lineage>
</organism>